<dbReference type="EMBL" id="SGWY01000002">
    <property type="protein sequence ID" value="RZS65829.1"/>
    <property type="molecule type" value="Genomic_DNA"/>
</dbReference>
<sequence length="157" mass="17799">MEGRNQSVITQPQGAIAVSASPHETLIREYIEAVFDRHELDDLGSYWVEDLSSHWMGQETLHGLGEWRAAMADFFTAFPDLTFTLDDLFFAGDRGVWRGHWRGTQHGDWAGIAASGRTAEWTAIIIGRFADSRLAEDWVEYDRLGLYRQLGDIPLRG</sequence>
<proteinExistence type="predicted"/>
<comment type="caution">
    <text evidence="1">The sequence shown here is derived from an EMBL/GenBank/DDBJ whole genome shotgun (WGS) entry which is preliminary data.</text>
</comment>
<keyword evidence="2" id="KW-1185">Reference proteome</keyword>
<dbReference type="SUPFAM" id="SSF54427">
    <property type="entry name" value="NTF2-like"/>
    <property type="match status" value="1"/>
</dbReference>
<dbReference type="PANTHER" id="PTHR38436:SF1">
    <property type="entry name" value="ESTER CYCLASE"/>
    <property type="match status" value="1"/>
</dbReference>
<organism evidence="1 2">
    <name type="scientific">Agromyces ramosus</name>
    <dbReference type="NCBI Taxonomy" id="33879"/>
    <lineage>
        <taxon>Bacteria</taxon>
        <taxon>Bacillati</taxon>
        <taxon>Actinomycetota</taxon>
        <taxon>Actinomycetes</taxon>
        <taxon>Micrococcales</taxon>
        <taxon>Microbacteriaceae</taxon>
        <taxon>Agromyces</taxon>
    </lineage>
</organism>
<dbReference type="InterPro" id="IPR009959">
    <property type="entry name" value="Cyclase_SnoaL-like"/>
</dbReference>
<name>A0A4Q7MHA1_9MICO</name>
<protein>
    <submittedName>
        <fullName evidence="1">Putative ester cyclase</fullName>
    </submittedName>
</protein>
<dbReference type="GO" id="GO:0030638">
    <property type="term" value="P:polyketide metabolic process"/>
    <property type="evidence" value="ECO:0007669"/>
    <property type="project" value="InterPro"/>
</dbReference>
<dbReference type="OrthoDB" id="9182871at2"/>
<reference evidence="1 2" key="1">
    <citation type="submission" date="2019-02" db="EMBL/GenBank/DDBJ databases">
        <title>Genomic Encyclopedia of Type Strains, Phase IV (KMG-IV): sequencing the most valuable type-strain genomes for metagenomic binning, comparative biology and taxonomic classification.</title>
        <authorList>
            <person name="Goeker M."/>
        </authorList>
    </citation>
    <scope>NUCLEOTIDE SEQUENCE [LARGE SCALE GENOMIC DNA]</scope>
    <source>
        <strain evidence="1 2">DSM 43045</strain>
    </source>
</reference>
<dbReference type="Gene3D" id="3.10.450.50">
    <property type="match status" value="1"/>
</dbReference>
<dbReference type="Pfam" id="PF07366">
    <property type="entry name" value="SnoaL"/>
    <property type="match status" value="1"/>
</dbReference>
<evidence type="ECO:0000313" key="1">
    <source>
        <dbReference type="EMBL" id="RZS65829.1"/>
    </source>
</evidence>
<dbReference type="PANTHER" id="PTHR38436">
    <property type="entry name" value="POLYKETIDE CYCLASE SNOAL-LIKE DOMAIN"/>
    <property type="match status" value="1"/>
</dbReference>
<gene>
    <name evidence="1" type="ORF">EV187_1533</name>
</gene>
<dbReference type="InterPro" id="IPR032710">
    <property type="entry name" value="NTF2-like_dom_sf"/>
</dbReference>
<dbReference type="AlphaFoldDB" id="A0A4Q7MHA1"/>
<accession>A0A4Q7MHA1</accession>
<evidence type="ECO:0000313" key="2">
    <source>
        <dbReference type="Proteomes" id="UP000293289"/>
    </source>
</evidence>
<dbReference type="Proteomes" id="UP000293289">
    <property type="component" value="Unassembled WGS sequence"/>
</dbReference>